<feature type="transmembrane region" description="Helical" evidence="6">
    <location>
        <begin position="327"/>
        <end position="345"/>
    </location>
</feature>
<dbReference type="eggNOG" id="COG2244">
    <property type="taxonomic scope" value="Bacteria"/>
</dbReference>
<dbReference type="PANTHER" id="PTHR30250:SF31">
    <property type="entry name" value="INNER MEMBRANE PROTEIN YGHQ"/>
    <property type="match status" value="1"/>
</dbReference>
<feature type="transmembrane region" description="Helical" evidence="6">
    <location>
        <begin position="392"/>
        <end position="412"/>
    </location>
</feature>
<dbReference type="RefSeq" id="WP_012565966.1">
    <property type="nucleotide sequence ID" value="NC_011420.2"/>
</dbReference>
<evidence type="ECO:0000256" key="5">
    <source>
        <dbReference type="ARBA" id="ARBA00023136"/>
    </source>
</evidence>
<feature type="transmembrane region" description="Helical" evidence="6">
    <location>
        <begin position="171"/>
        <end position="192"/>
    </location>
</feature>
<gene>
    <name evidence="7" type="primary">yghQ</name>
    <name evidence="7" type="ordered locus">RC1_0744</name>
</gene>
<feature type="transmembrane region" description="Helical" evidence="6">
    <location>
        <begin position="142"/>
        <end position="164"/>
    </location>
</feature>
<keyword evidence="3 6" id="KW-0812">Transmembrane</keyword>
<dbReference type="KEGG" id="rce:RC1_0744"/>
<evidence type="ECO:0000256" key="3">
    <source>
        <dbReference type="ARBA" id="ARBA00022692"/>
    </source>
</evidence>
<dbReference type="Pfam" id="PF13440">
    <property type="entry name" value="Polysacc_synt_3"/>
    <property type="match status" value="1"/>
</dbReference>
<keyword evidence="4 6" id="KW-1133">Transmembrane helix</keyword>
<protein>
    <submittedName>
        <fullName evidence="7">Inner membrane protein YghQ, putative</fullName>
    </submittedName>
</protein>
<feature type="transmembrane region" description="Helical" evidence="6">
    <location>
        <begin position="357"/>
        <end position="380"/>
    </location>
</feature>
<dbReference type="Proteomes" id="UP000001591">
    <property type="component" value="Chromosome"/>
</dbReference>
<sequence length="455" mass="47944">MTTPPGSGPSPSHGSWLRDTLLRRLLANASKLLGGKALNAVFGLGALAVAARGLGVEQFGVLVLIHTFTQAVGEIAKFQSWQAVLRYGTPALREERRGDFQRLLRFTVLLDGISAVLGMALAVAVAGLAGPAFGWPAETVPAAMLYVTSCLFMVTATPTGVLRLVDRFDLLAWQSTVGAAVRCLAGALVWAAGGGLGAFLVAWYLATAAAGIFLIAAGWRELSRGGLLAGWRWRGGGLTAGFPGIWGFVWTTNLNTTLELAFTHMGTLAAGAFLGTREAALFRIARQFADALAKPAKLLVPAIYPELARLYAAGDVASIRRLMQRSALLAGLVATAMMAAVWLLGEWVLRVIVGAEFVAAFPVMLWLVAGAVVGIWAFPLEPLLISTGHAGAALRVRLWSTALYVPLLLLLLDTAGLIGAGWAALAASLFIFVALLLPVIRWFDRSGGPPGQPRS</sequence>
<organism evidence="7 8">
    <name type="scientific">Rhodospirillum centenum (strain ATCC 51521 / SW)</name>
    <dbReference type="NCBI Taxonomy" id="414684"/>
    <lineage>
        <taxon>Bacteria</taxon>
        <taxon>Pseudomonadati</taxon>
        <taxon>Pseudomonadota</taxon>
        <taxon>Alphaproteobacteria</taxon>
        <taxon>Rhodospirillales</taxon>
        <taxon>Rhodospirillaceae</taxon>
        <taxon>Rhodospirillum</taxon>
    </lineage>
</organism>
<feature type="transmembrane region" description="Helical" evidence="6">
    <location>
        <begin position="198"/>
        <end position="219"/>
    </location>
</feature>
<evidence type="ECO:0000256" key="1">
    <source>
        <dbReference type="ARBA" id="ARBA00004651"/>
    </source>
</evidence>
<dbReference type="GO" id="GO:0005886">
    <property type="term" value="C:plasma membrane"/>
    <property type="evidence" value="ECO:0007669"/>
    <property type="project" value="UniProtKB-SubCell"/>
</dbReference>
<evidence type="ECO:0000313" key="7">
    <source>
        <dbReference type="EMBL" id="ACI98175.1"/>
    </source>
</evidence>
<evidence type="ECO:0000256" key="4">
    <source>
        <dbReference type="ARBA" id="ARBA00022989"/>
    </source>
</evidence>
<dbReference type="PANTHER" id="PTHR30250">
    <property type="entry name" value="PST FAMILY PREDICTED COLANIC ACID TRANSPORTER"/>
    <property type="match status" value="1"/>
</dbReference>
<keyword evidence="5 6" id="KW-0472">Membrane</keyword>
<feature type="transmembrane region" description="Helical" evidence="6">
    <location>
        <begin position="418"/>
        <end position="440"/>
    </location>
</feature>
<dbReference type="HOGENOM" id="CLU_047009_2_0_5"/>
<feature type="transmembrane region" description="Helical" evidence="6">
    <location>
        <begin position="231"/>
        <end position="250"/>
    </location>
</feature>
<evidence type="ECO:0000256" key="6">
    <source>
        <dbReference type="SAM" id="Phobius"/>
    </source>
</evidence>
<reference evidence="7 8" key="1">
    <citation type="journal article" date="2010" name="BMC Genomics">
        <title>Metabolic flexibility revealed in the genome of the cyst-forming alpha-1 proteobacterium Rhodospirillum centenum.</title>
        <authorList>
            <person name="Lu Y.K."/>
            <person name="Marden J."/>
            <person name="Han M."/>
            <person name="Swingley W.D."/>
            <person name="Mastrian S.D."/>
            <person name="Chowdhury S.R."/>
            <person name="Hao J."/>
            <person name="Helmy T."/>
            <person name="Kim S."/>
            <person name="Kurdoglu A.A."/>
            <person name="Matthies H.J."/>
            <person name="Rollo D."/>
            <person name="Stothard P."/>
            <person name="Blankenship R.E."/>
            <person name="Bauer C.E."/>
            <person name="Touchman J.W."/>
        </authorList>
    </citation>
    <scope>NUCLEOTIDE SEQUENCE [LARGE SCALE GENOMIC DNA]</scope>
    <source>
        <strain evidence="8">ATCC 51521 / SW</strain>
    </source>
</reference>
<comment type="subcellular location">
    <subcellularLocation>
        <location evidence="1">Cell membrane</location>
        <topology evidence="1">Multi-pass membrane protein</topology>
    </subcellularLocation>
</comment>
<dbReference type="STRING" id="414684.RC1_0744"/>
<keyword evidence="8" id="KW-1185">Reference proteome</keyword>
<evidence type="ECO:0000313" key="8">
    <source>
        <dbReference type="Proteomes" id="UP000001591"/>
    </source>
</evidence>
<accession>B6IRT9</accession>
<dbReference type="InterPro" id="IPR050833">
    <property type="entry name" value="Poly_Biosynth_Transport"/>
</dbReference>
<dbReference type="OrthoDB" id="493991at2"/>
<proteinExistence type="predicted"/>
<keyword evidence="2" id="KW-1003">Cell membrane</keyword>
<evidence type="ECO:0000256" key="2">
    <source>
        <dbReference type="ARBA" id="ARBA00022475"/>
    </source>
</evidence>
<dbReference type="EMBL" id="CP000613">
    <property type="protein sequence ID" value="ACI98175.1"/>
    <property type="molecule type" value="Genomic_DNA"/>
</dbReference>
<name>B6IRT9_RHOCS</name>
<dbReference type="AlphaFoldDB" id="B6IRT9"/>
<feature type="transmembrane region" description="Helical" evidence="6">
    <location>
        <begin position="103"/>
        <end position="130"/>
    </location>
</feature>
<feature type="transmembrane region" description="Helical" evidence="6">
    <location>
        <begin position="256"/>
        <end position="276"/>
    </location>
</feature>